<keyword evidence="4" id="KW-1185">Reference proteome</keyword>
<dbReference type="KEGG" id="ccos:Pan44_08220"/>
<sequence length="453" mass="50694">MLGSGLVRAEAPPGLLDESAKRSARRLEAPNPLEKDLEVRVGKSPKDGAAWRMLGRLRMQRGDWEGAMEALERAVTLDQLSAAAFFDYGQAASHLGHHAAARAALQRVQSIAPESEYASQAESLIEELPAEDGGVQQASYELRTFDGSNLRPLIAPEITDEEPGWDDALDVRLDLNAQYNSNVTLAPSSRELSGRQRGSAQGMGSMSLRWAAIDSDVLRLGPSFETDFTLNERNLDQYDLQSYRPGLWAESLFDTGPVMVKPRVAYIFDYDEFGGKRFGERHSLAFSASALWTPVQTTTWYYSIDNNNIAEDGVDPSQTSQDGWSNTLGAVHDFVNRDLFWRSFRIGSDFQNVNTDGDIYRFYASSIYSQSIIVLTPGLNLKLRGGYAYRNYPDFPESPSRNTHVLRAGAELRKYFDDGLSAALYSNYDRFASRNDHFDSERFINGAMMSWEY</sequence>
<dbReference type="InterPro" id="IPR019734">
    <property type="entry name" value="TPR_rpt"/>
</dbReference>
<dbReference type="SMART" id="SM00028">
    <property type="entry name" value="TPR"/>
    <property type="match status" value="2"/>
</dbReference>
<organism evidence="3 4">
    <name type="scientific">Caulifigura coniformis</name>
    <dbReference type="NCBI Taxonomy" id="2527983"/>
    <lineage>
        <taxon>Bacteria</taxon>
        <taxon>Pseudomonadati</taxon>
        <taxon>Planctomycetota</taxon>
        <taxon>Planctomycetia</taxon>
        <taxon>Planctomycetales</taxon>
        <taxon>Planctomycetaceae</taxon>
        <taxon>Caulifigura</taxon>
    </lineage>
</organism>
<dbReference type="OrthoDB" id="242708at2"/>
<dbReference type="PROSITE" id="PS50005">
    <property type="entry name" value="TPR"/>
    <property type="match status" value="1"/>
</dbReference>
<feature type="repeat" description="TPR" evidence="1">
    <location>
        <begin position="48"/>
        <end position="81"/>
    </location>
</feature>
<protein>
    <submittedName>
        <fullName evidence="3">Tetratricopeptide repeat protein</fullName>
    </submittedName>
</protein>
<proteinExistence type="predicted"/>
<dbReference type="InterPro" id="IPR011990">
    <property type="entry name" value="TPR-like_helical_dom_sf"/>
</dbReference>
<feature type="region of interest" description="Disordered" evidence="2">
    <location>
        <begin position="1"/>
        <end position="31"/>
    </location>
</feature>
<dbReference type="Proteomes" id="UP000315700">
    <property type="component" value="Chromosome"/>
</dbReference>
<evidence type="ECO:0000313" key="3">
    <source>
        <dbReference type="EMBL" id="QDT52809.1"/>
    </source>
</evidence>
<name>A0A517S9K2_9PLAN</name>
<dbReference type="Gene3D" id="1.25.40.10">
    <property type="entry name" value="Tetratricopeptide repeat domain"/>
    <property type="match status" value="1"/>
</dbReference>
<dbReference type="InParanoid" id="A0A517S9K2"/>
<dbReference type="EMBL" id="CP036271">
    <property type="protein sequence ID" value="QDT52809.1"/>
    <property type="molecule type" value="Genomic_DNA"/>
</dbReference>
<evidence type="ECO:0000256" key="1">
    <source>
        <dbReference type="PROSITE-ProRule" id="PRU00339"/>
    </source>
</evidence>
<dbReference type="SUPFAM" id="SSF48452">
    <property type="entry name" value="TPR-like"/>
    <property type="match status" value="1"/>
</dbReference>
<dbReference type="AlphaFoldDB" id="A0A517S9K2"/>
<dbReference type="RefSeq" id="WP_145027476.1">
    <property type="nucleotide sequence ID" value="NZ_CP036271.1"/>
</dbReference>
<dbReference type="Pfam" id="PF13432">
    <property type="entry name" value="TPR_16"/>
    <property type="match status" value="1"/>
</dbReference>
<gene>
    <name evidence="3" type="ORF">Pan44_08220</name>
</gene>
<accession>A0A517S9K2</accession>
<keyword evidence="1" id="KW-0802">TPR repeat</keyword>
<evidence type="ECO:0000313" key="4">
    <source>
        <dbReference type="Proteomes" id="UP000315700"/>
    </source>
</evidence>
<reference evidence="3 4" key="1">
    <citation type="submission" date="2019-02" db="EMBL/GenBank/DDBJ databases">
        <title>Deep-cultivation of Planctomycetes and their phenomic and genomic characterization uncovers novel biology.</title>
        <authorList>
            <person name="Wiegand S."/>
            <person name="Jogler M."/>
            <person name="Boedeker C."/>
            <person name="Pinto D."/>
            <person name="Vollmers J."/>
            <person name="Rivas-Marin E."/>
            <person name="Kohn T."/>
            <person name="Peeters S.H."/>
            <person name="Heuer A."/>
            <person name="Rast P."/>
            <person name="Oberbeckmann S."/>
            <person name="Bunk B."/>
            <person name="Jeske O."/>
            <person name="Meyerdierks A."/>
            <person name="Storesund J.E."/>
            <person name="Kallscheuer N."/>
            <person name="Luecker S."/>
            <person name="Lage O.M."/>
            <person name="Pohl T."/>
            <person name="Merkel B.J."/>
            <person name="Hornburger P."/>
            <person name="Mueller R.-W."/>
            <person name="Bruemmer F."/>
            <person name="Labrenz M."/>
            <person name="Spormann A.M."/>
            <person name="Op den Camp H."/>
            <person name="Overmann J."/>
            <person name="Amann R."/>
            <person name="Jetten M.S.M."/>
            <person name="Mascher T."/>
            <person name="Medema M.H."/>
            <person name="Devos D.P."/>
            <person name="Kaster A.-K."/>
            <person name="Ovreas L."/>
            <person name="Rohde M."/>
            <person name="Galperin M.Y."/>
            <person name="Jogler C."/>
        </authorList>
    </citation>
    <scope>NUCLEOTIDE SEQUENCE [LARGE SCALE GENOMIC DNA]</scope>
    <source>
        <strain evidence="3 4">Pan44</strain>
    </source>
</reference>
<feature type="compositionally biased region" description="Basic and acidic residues" evidence="2">
    <location>
        <begin position="18"/>
        <end position="31"/>
    </location>
</feature>
<evidence type="ECO:0000256" key="2">
    <source>
        <dbReference type="SAM" id="MobiDB-lite"/>
    </source>
</evidence>